<dbReference type="SUPFAM" id="SSF52402">
    <property type="entry name" value="Adenine nucleotide alpha hydrolases-like"/>
    <property type="match status" value="1"/>
</dbReference>
<evidence type="ECO:0000256" key="5">
    <source>
        <dbReference type="ARBA" id="ARBA00022695"/>
    </source>
</evidence>
<dbReference type="NCBIfam" id="NF009214">
    <property type="entry name" value="PRK12563.1"/>
    <property type="match status" value="1"/>
</dbReference>
<comment type="similarity">
    <text evidence="1">Belongs to the PAPS reductase family. CysD subfamily.</text>
</comment>
<evidence type="ECO:0000256" key="1">
    <source>
        <dbReference type="ARBA" id="ARBA00008885"/>
    </source>
</evidence>
<evidence type="ECO:0000256" key="2">
    <source>
        <dbReference type="ARBA" id="ARBA00012391"/>
    </source>
</evidence>
<dbReference type="Pfam" id="PF01507">
    <property type="entry name" value="PAPS_reduct"/>
    <property type="match status" value="1"/>
</dbReference>
<dbReference type="GO" id="GO:0005524">
    <property type="term" value="F:ATP binding"/>
    <property type="evidence" value="ECO:0007669"/>
    <property type="project" value="UniProtKB-KW"/>
</dbReference>
<dbReference type="InterPro" id="IPR014729">
    <property type="entry name" value="Rossmann-like_a/b/a_fold"/>
</dbReference>
<dbReference type="EMBL" id="CAFBLT010000001">
    <property type="protein sequence ID" value="CAB4866918.1"/>
    <property type="molecule type" value="Genomic_DNA"/>
</dbReference>
<evidence type="ECO:0000256" key="6">
    <source>
        <dbReference type="ARBA" id="ARBA00022741"/>
    </source>
</evidence>
<protein>
    <recommendedName>
        <fullName evidence="3">Sulfate adenylyltransferase subunit 2</fullName>
        <ecNumber evidence="2">2.7.7.4</ecNumber>
    </recommendedName>
    <alternativeName>
        <fullName evidence="8">ATP-sulfurylase small subunit</fullName>
    </alternativeName>
    <alternativeName>
        <fullName evidence="9">Sulfate adenylate transferase</fullName>
    </alternativeName>
</protein>
<dbReference type="NCBIfam" id="TIGR02039">
    <property type="entry name" value="CysD"/>
    <property type="match status" value="1"/>
</dbReference>
<dbReference type="EC" id="2.7.7.4" evidence="2"/>
<gene>
    <name evidence="12" type="ORF">UFOPK3427_00549</name>
    <name evidence="13" type="ORF">UFOPK4112_00508</name>
</gene>
<keyword evidence="5" id="KW-0548">Nucleotidyltransferase</keyword>
<dbReference type="PIRSF" id="PIRSF002936">
    <property type="entry name" value="CysDAde_trans"/>
    <property type="match status" value="1"/>
</dbReference>
<feature type="compositionally biased region" description="Basic and acidic residues" evidence="10">
    <location>
        <begin position="284"/>
        <end position="306"/>
    </location>
</feature>
<evidence type="ECO:0000313" key="13">
    <source>
        <dbReference type="EMBL" id="CAB5014439.1"/>
    </source>
</evidence>
<keyword evidence="7" id="KW-0067">ATP-binding</keyword>
<evidence type="ECO:0000256" key="10">
    <source>
        <dbReference type="SAM" id="MobiDB-lite"/>
    </source>
</evidence>
<dbReference type="EMBL" id="CAFBPM010000003">
    <property type="protein sequence ID" value="CAB5014439.1"/>
    <property type="molecule type" value="Genomic_DNA"/>
</dbReference>
<sequence>MSPQKMINQPIDHLDLLESHAIFILREVVAECERPVLLFSGGKDSAVLLHLAVKAFEPSGLPFPILHIDTGHNFPEVIEFRDEFVKAAGGQLYVASVQESIDQGRVVDPGHGESRNRLQTVTLLDAITKHRFDAAFGGARRDEDKARAKERVLSFRDAFGQWDPRRQRPELWHLYQGHVTPGEHLRAFPLSDWTELDIWRYIERKKIDLPSIYFAHEREVIERDGMLLSVNEWIHPRGNETHHSQMVRYRTVGDVTCTGAIASEATTIDEVIDEVITSTVSERGATRADDRFSETSMEDRKREGYF</sequence>
<feature type="domain" description="Phosphoadenosine phosphosulphate reductase" evidence="11">
    <location>
        <begin position="35"/>
        <end position="259"/>
    </location>
</feature>
<evidence type="ECO:0000313" key="12">
    <source>
        <dbReference type="EMBL" id="CAB4866918.1"/>
    </source>
</evidence>
<feature type="region of interest" description="Disordered" evidence="10">
    <location>
        <begin position="283"/>
        <end position="306"/>
    </location>
</feature>
<dbReference type="InterPro" id="IPR011784">
    <property type="entry name" value="SO4_adenylTrfase_ssu"/>
</dbReference>
<dbReference type="AlphaFoldDB" id="A0A6J7QDW7"/>
<evidence type="ECO:0000256" key="9">
    <source>
        <dbReference type="ARBA" id="ARBA00031812"/>
    </source>
</evidence>
<dbReference type="InterPro" id="IPR002500">
    <property type="entry name" value="PAPS_reduct_dom"/>
</dbReference>
<evidence type="ECO:0000256" key="8">
    <source>
        <dbReference type="ARBA" id="ARBA00030256"/>
    </source>
</evidence>
<accession>A0A6J7QDW7</accession>
<organism evidence="13">
    <name type="scientific">freshwater metagenome</name>
    <dbReference type="NCBI Taxonomy" id="449393"/>
    <lineage>
        <taxon>unclassified sequences</taxon>
        <taxon>metagenomes</taxon>
        <taxon>ecological metagenomes</taxon>
    </lineage>
</organism>
<dbReference type="Gene3D" id="3.40.50.620">
    <property type="entry name" value="HUPs"/>
    <property type="match status" value="1"/>
</dbReference>
<dbReference type="PANTHER" id="PTHR43196">
    <property type="entry name" value="SULFATE ADENYLYLTRANSFERASE SUBUNIT 2"/>
    <property type="match status" value="1"/>
</dbReference>
<dbReference type="InterPro" id="IPR050128">
    <property type="entry name" value="Sulfate_adenylyltrnsfr_sub2"/>
</dbReference>
<evidence type="ECO:0000256" key="7">
    <source>
        <dbReference type="ARBA" id="ARBA00022840"/>
    </source>
</evidence>
<evidence type="ECO:0000256" key="4">
    <source>
        <dbReference type="ARBA" id="ARBA00022679"/>
    </source>
</evidence>
<name>A0A6J7QDW7_9ZZZZ</name>
<proteinExistence type="inferred from homology"/>
<keyword evidence="6" id="KW-0547">Nucleotide-binding</keyword>
<evidence type="ECO:0000256" key="3">
    <source>
        <dbReference type="ARBA" id="ARBA00022004"/>
    </source>
</evidence>
<reference evidence="13" key="1">
    <citation type="submission" date="2020-05" db="EMBL/GenBank/DDBJ databases">
        <authorList>
            <person name="Chiriac C."/>
            <person name="Salcher M."/>
            <person name="Ghai R."/>
            <person name="Kavagutti S V."/>
        </authorList>
    </citation>
    <scope>NUCLEOTIDE SEQUENCE</scope>
</reference>
<dbReference type="GO" id="GO:0004781">
    <property type="term" value="F:sulfate adenylyltransferase (ATP) activity"/>
    <property type="evidence" value="ECO:0007669"/>
    <property type="project" value="UniProtKB-EC"/>
</dbReference>
<keyword evidence="4" id="KW-0808">Transferase</keyword>
<dbReference type="GO" id="GO:0000103">
    <property type="term" value="P:sulfate assimilation"/>
    <property type="evidence" value="ECO:0007669"/>
    <property type="project" value="InterPro"/>
</dbReference>
<evidence type="ECO:0000259" key="11">
    <source>
        <dbReference type="Pfam" id="PF01507"/>
    </source>
</evidence>
<dbReference type="PANTHER" id="PTHR43196:SF1">
    <property type="entry name" value="SULFATE ADENYLYLTRANSFERASE SUBUNIT 2"/>
    <property type="match status" value="1"/>
</dbReference>
<dbReference type="NCBIfam" id="NF003587">
    <property type="entry name" value="PRK05253.1"/>
    <property type="match status" value="1"/>
</dbReference>